<dbReference type="GO" id="GO:0006508">
    <property type="term" value="P:proteolysis"/>
    <property type="evidence" value="ECO:0007669"/>
    <property type="project" value="UniProtKB-KW"/>
</dbReference>
<keyword evidence="6" id="KW-0645">Protease</keyword>
<keyword evidence="7" id="KW-0479">Metal-binding</keyword>
<dbReference type="Pfam" id="PF02073">
    <property type="entry name" value="Peptidase_M29"/>
    <property type="match status" value="1"/>
</dbReference>
<reference evidence="10 11" key="1">
    <citation type="submission" date="2019-02" db="EMBL/GenBank/DDBJ databases">
        <title>Complete Genome Sequence and Methylome Analysis of free living Spirochaetas.</title>
        <authorList>
            <person name="Fomenkov A."/>
            <person name="Dubinina G."/>
            <person name="Leshcheva N."/>
            <person name="Mikheeva N."/>
            <person name="Grabovich M."/>
            <person name="Vincze T."/>
            <person name="Roberts R.J."/>
        </authorList>
    </citation>
    <scope>NUCLEOTIDE SEQUENCE [LARGE SCALE GENOMIC DNA]</scope>
    <source>
        <strain evidence="10 11">K2</strain>
    </source>
</reference>
<dbReference type="AlphaFoldDB" id="A0A5C1QIE5"/>
<comment type="cofactor">
    <cofactor evidence="3">
        <name>Zn(2+)</name>
        <dbReference type="ChEBI" id="CHEBI:29105"/>
    </cofactor>
</comment>
<dbReference type="SUPFAM" id="SSF144052">
    <property type="entry name" value="Thermophilic metalloprotease-like"/>
    <property type="match status" value="1"/>
</dbReference>
<evidence type="ECO:0000313" key="10">
    <source>
        <dbReference type="EMBL" id="QEN07351.1"/>
    </source>
</evidence>
<evidence type="ECO:0000256" key="5">
    <source>
        <dbReference type="ARBA" id="ARBA00022438"/>
    </source>
</evidence>
<evidence type="ECO:0000256" key="4">
    <source>
        <dbReference type="ARBA" id="ARBA00008236"/>
    </source>
</evidence>
<proteinExistence type="inferred from homology"/>
<organism evidence="10 11">
    <name type="scientific">Oceanispirochaeta crateris</name>
    <dbReference type="NCBI Taxonomy" id="2518645"/>
    <lineage>
        <taxon>Bacteria</taxon>
        <taxon>Pseudomonadati</taxon>
        <taxon>Spirochaetota</taxon>
        <taxon>Spirochaetia</taxon>
        <taxon>Spirochaetales</taxon>
        <taxon>Spirochaetaceae</taxon>
        <taxon>Oceanispirochaeta</taxon>
    </lineage>
</organism>
<evidence type="ECO:0000313" key="11">
    <source>
        <dbReference type="Proteomes" id="UP000324209"/>
    </source>
</evidence>
<keyword evidence="8" id="KW-0378">Hydrolase</keyword>
<evidence type="ECO:0000256" key="7">
    <source>
        <dbReference type="ARBA" id="ARBA00022723"/>
    </source>
</evidence>
<comment type="cofactor">
    <cofactor evidence="1">
        <name>Co(2+)</name>
        <dbReference type="ChEBI" id="CHEBI:48828"/>
    </cofactor>
</comment>
<evidence type="ECO:0000256" key="3">
    <source>
        <dbReference type="ARBA" id="ARBA00001947"/>
    </source>
</evidence>
<dbReference type="PANTHER" id="PTHR34448">
    <property type="entry name" value="AMINOPEPTIDASE"/>
    <property type="match status" value="1"/>
</dbReference>
<keyword evidence="9" id="KW-0482">Metalloprotease</keyword>
<dbReference type="GO" id="GO:0004177">
    <property type="term" value="F:aminopeptidase activity"/>
    <property type="evidence" value="ECO:0007669"/>
    <property type="project" value="UniProtKB-KW"/>
</dbReference>
<protein>
    <submittedName>
        <fullName evidence="10">Aminopeptidase</fullName>
    </submittedName>
</protein>
<dbReference type="InterPro" id="IPR000787">
    <property type="entry name" value="Peptidase_M29"/>
</dbReference>
<accession>A0A5C1QIE5</accession>
<evidence type="ECO:0000256" key="2">
    <source>
        <dbReference type="ARBA" id="ARBA00001946"/>
    </source>
</evidence>
<dbReference type="RefSeq" id="WP_149485432.1">
    <property type="nucleotide sequence ID" value="NZ_CP036150.1"/>
</dbReference>
<comment type="similarity">
    <text evidence="4">Belongs to the peptidase M29 family.</text>
</comment>
<sequence length="372" mass="42249">MKDPRLEELAHSLVHYATELQKGEKVLIHMNGSLAEPLVKVLIEKVYEAGAIPFFSQTNERILRGLLKNISEEQLEIMAEADRLRMSRMDAYIGIGSVDNPSETSDIPQKLMKMYMEKYVTPVHMKERIKNTRWVVLRYPTASMAQAAGMSQEGFEDFYFQVCNLDYKKMSRAMDKLVELMEQTDRVRITGPGTDLRFSIKGMKAIKCDGKINIPDGEVFTAPLRESVQGTLSYNCPAEYMGFSYENISFTFKDGKIIEAKSNDNVRINEVLDTDDGARYIGEFALGVNPYILLPMKNTLFDEKIMGSFHFTPGNAYDTADNGNKSSIHWDLVCIQTSEFGGGQIYFDDILIRDEGIFVVDELKDLNPEQLK</sequence>
<dbReference type="KEGG" id="ock:EXM22_04860"/>
<dbReference type="PANTHER" id="PTHR34448:SF1">
    <property type="entry name" value="BLL6088 PROTEIN"/>
    <property type="match status" value="1"/>
</dbReference>
<dbReference type="GO" id="GO:0046872">
    <property type="term" value="F:metal ion binding"/>
    <property type="evidence" value="ECO:0007669"/>
    <property type="project" value="UniProtKB-KW"/>
</dbReference>
<dbReference type="OrthoDB" id="9803993at2"/>
<gene>
    <name evidence="10" type="ORF">EXM22_04860</name>
</gene>
<dbReference type="InterPro" id="IPR052170">
    <property type="entry name" value="M29_Exopeptidase"/>
</dbReference>
<name>A0A5C1QIE5_9SPIO</name>
<evidence type="ECO:0000256" key="9">
    <source>
        <dbReference type="ARBA" id="ARBA00023049"/>
    </source>
</evidence>
<dbReference type="Proteomes" id="UP000324209">
    <property type="component" value="Chromosome"/>
</dbReference>
<keyword evidence="11" id="KW-1185">Reference proteome</keyword>
<evidence type="ECO:0000256" key="1">
    <source>
        <dbReference type="ARBA" id="ARBA00001941"/>
    </source>
</evidence>
<dbReference type="GO" id="GO:0008237">
    <property type="term" value="F:metallopeptidase activity"/>
    <property type="evidence" value="ECO:0007669"/>
    <property type="project" value="UniProtKB-KW"/>
</dbReference>
<dbReference type="InterPro" id="IPR035097">
    <property type="entry name" value="M29_N-terminal"/>
</dbReference>
<evidence type="ECO:0000256" key="6">
    <source>
        <dbReference type="ARBA" id="ARBA00022670"/>
    </source>
</evidence>
<dbReference type="Gene3D" id="3.40.1830.10">
    <property type="entry name" value="Thermophilic metalloprotease (M29)"/>
    <property type="match status" value="1"/>
</dbReference>
<dbReference type="EMBL" id="CP036150">
    <property type="protein sequence ID" value="QEN07351.1"/>
    <property type="molecule type" value="Genomic_DNA"/>
</dbReference>
<keyword evidence="5 10" id="KW-0031">Aminopeptidase</keyword>
<comment type="cofactor">
    <cofactor evidence="2">
        <name>Mg(2+)</name>
        <dbReference type="ChEBI" id="CHEBI:18420"/>
    </cofactor>
</comment>
<evidence type="ECO:0000256" key="8">
    <source>
        <dbReference type="ARBA" id="ARBA00022801"/>
    </source>
</evidence>